<evidence type="ECO:0000313" key="4">
    <source>
        <dbReference type="Proteomes" id="UP000184241"/>
    </source>
</evidence>
<keyword evidence="1" id="KW-0812">Transmembrane</keyword>
<feature type="transmembrane region" description="Helical" evidence="1">
    <location>
        <begin position="21"/>
        <end position="47"/>
    </location>
</feature>
<feature type="domain" description="Phosphodiester glycosidase" evidence="2">
    <location>
        <begin position="160"/>
        <end position="347"/>
    </location>
</feature>
<reference evidence="3 4" key="1">
    <citation type="submission" date="2016-11" db="EMBL/GenBank/DDBJ databases">
        <authorList>
            <person name="Jaros S."/>
            <person name="Januszkiewicz K."/>
            <person name="Wedrychowicz H."/>
        </authorList>
    </citation>
    <scope>NUCLEOTIDE SEQUENCE [LARGE SCALE GENOMIC DNA]</scope>
    <source>
        <strain evidence="3 4">DSM 6191</strain>
    </source>
</reference>
<name>A0A1M6C5C3_9CLOT</name>
<proteinExistence type="predicted"/>
<evidence type="ECO:0000313" key="3">
    <source>
        <dbReference type="EMBL" id="SHI56220.1"/>
    </source>
</evidence>
<dbReference type="PANTHER" id="PTHR40446:SF2">
    <property type="entry name" value="N-ACETYLGLUCOSAMINE-1-PHOSPHODIESTER ALPHA-N-ACETYLGLUCOSAMINIDASE"/>
    <property type="match status" value="1"/>
</dbReference>
<dbReference type="Proteomes" id="UP000184241">
    <property type="component" value="Unassembled WGS sequence"/>
</dbReference>
<dbReference type="InterPro" id="IPR018711">
    <property type="entry name" value="NAGPA"/>
</dbReference>
<organism evidence="3 4">
    <name type="scientific">Clostridium intestinale DSM 6191</name>
    <dbReference type="NCBI Taxonomy" id="1121320"/>
    <lineage>
        <taxon>Bacteria</taxon>
        <taxon>Bacillati</taxon>
        <taxon>Bacillota</taxon>
        <taxon>Clostridia</taxon>
        <taxon>Eubacteriales</taxon>
        <taxon>Clostridiaceae</taxon>
        <taxon>Clostridium</taxon>
    </lineage>
</organism>
<dbReference type="EMBL" id="FQXU01000016">
    <property type="protein sequence ID" value="SHI56220.1"/>
    <property type="molecule type" value="Genomic_DNA"/>
</dbReference>
<keyword evidence="1" id="KW-0472">Membrane</keyword>
<accession>A0A1M6C5C3</accession>
<gene>
    <name evidence="3" type="ORF">SAMN02745941_03994</name>
</gene>
<dbReference type="PANTHER" id="PTHR40446">
    <property type="entry name" value="N-ACETYLGLUCOSAMINE-1-PHOSPHODIESTER ALPHA-N-ACETYLGLUCOSAMINIDASE"/>
    <property type="match status" value="1"/>
</dbReference>
<sequence length="348" mass="38438">MITNFRNKKPKQIDKKVGRKFHIKTIVWCSIFTLFFTGITAPFTLLYGPFENAKKIFVGTAMGSMHFQWLATSFLPKDKIDEIIGANKEIEENPITNEDTTNIKISEEKDNSIERKDISDENNKFKGYALIIKDPTRVKIGVSSKIFKEGETISEIAEHYGAVAAINGGYFTDEADSEKWSSNGGIPVGFLMSNGNIIQNIDPNEESYILALTKEGKLLIGKTSIAKLLEKKENEKETVTEAMTYITPLIKNGNLLDIPSNQGTSPKTMIGQRNDGAIVFVVLDSNLPGGRVCATLTEAQKVMNNLECYNAVNLDGGKSTTMYLNGKVINNPSYALGERPISSGFIVK</sequence>
<evidence type="ECO:0000256" key="1">
    <source>
        <dbReference type="SAM" id="Phobius"/>
    </source>
</evidence>
<dbReference type="AlphaFoldDB" id="A0A1M6C5C3"/>
<evidence type="ECO:0000259" key="2">
    <source>
        <dbReference type="Pfam" id="PF09992"/>
    </source>
</evidence>
<dbReference type="Pfam" id="PF09992">
    <property type="entry name" value="NAGPA"/>
    <property type="match status" value="1"/>
</dbReference>
<dbReference type="RefSeq" id="WP_073022337.1">
    <property type="nucleotide sequence ID" value="NZ_FQXU01000016.1"/>
</dbReference>
<keyword evidence="1" id="KW-1133">Transmembrane helix</keyword>
<protein>
    <submittedName>
        <fullName evidence="3">Exopolysaccharide biosynthesis protein</fullName>
    </submittedName>
</protein>